<evidence type="ECO:0000256" key="1">
    <source>
        <dbReference type="ARBA" id="ARBA00009986"/>
    </source>
</evidence>
<dbReference type="InterPro" id="IPR016163">
    <property type="entry name" value="Ald_DH_C"/>
</dbReference>
<comment type="similarity">
    <text evidence="1 3 5">Belongs to the aldehyde dehydrogenase family.</text>
</comment>
<proteinExistence type="inferred from homology"/>
<dbReference type="InterPro" id="IPR016161">
    <property type="entry name" value="Ald_DH/histidinol_DH"/>
</dbReference>
<organism evidence="7 8">
    <name type="scientific">Paenibacillus yanchengensis</name>
    <dbReference type="NCBI Taxonomy" id="2035833"/>
    <lineage>
        <taxon>Bacteria</taxon>
        <taxon>Bacillati</taxon>
        <taxon>Bacillota</taxon>
        <taxon>Bacilli</taxon>
        <taxon>Bacillales</taxon>
        <taxon>Paenibacillaceae</taxon>
        <taxon>Paenibacillus</taxon>
    </lineage>
</organism>
<dbReference type="Pfam" id="PF00171">
    <property type="entry name" value="Aldedh"/>
    <property type="match status" value="1"/>
</dbReference>
<evidence type="ECO:0000256" key="3">
    <source>
        <dbReference type="PIRNR" id="PIRNR036492"/>
    </source>
</evidence>
<dbReference type="InterPro" id="IPR012394">
    <property type="entry name" value="Aldehyde_DH_NAD(P)"/>
</dbReference>
<dbReference type="EMBL" id="JBHUHO010000040">
    <property type="protein sequence ID" value="MFD2117472.1"/>
    <property type="molecule type" value="Genomic_DNA"/>
</dbReference>
<evidence type="ECO:0000259" key="6">
    <source>
        <dbReference type="Pfam" id="PF00171"/>
    </source>
</evidence>
<comment type="caution">
    <text evidence="7">The sequence shown here is derived from an EMBL/GenBank/DDBJ whole genome shotgun (WGS) entry which is preliminary data.</text>
</comment>
<sequence>MQAYKLLIEKQRTFVNKGHMRSYAARKVALQQLANTIRNYEQQITTALHADLNKSAFEAYSSEIGIVLSEITFVLKRLATWMKPKKVRTPMTHLGSSSYIQQEPYGVALLISPWNFPFQLALNPLIGAVAAGNSVILKPSELTPHTSKVITAIIQETFAPEHVTVIEGGASTSTALLTERFDYIFYTGGEQVGKIVMEAAAKHLTPVSLELGGKSPCIVHEDANLALAAKRIAWGKFMNAGQACVAPDYIYIHQSVQQAFTEHLIRAIQLLYGEQPLQNENYAHIVSERHFDRLVAMMQEPTIAYGGQYDRTTQAIAPTILTEVSRQQPIMQEEIFGPLLPMLTYDDLHTVITEVRQHEKPLALYVFSESKQVQSCTMNELSFGGGCINDTVYHFTNPYLPFGGVGNSGIGAYHGQHSFQLFSHQKAVLRQTTKFDIPFRYPNLKNGLRLIKMFLK</sequence>
<name>A0ABW4YP20_9BACL</name>
<protein>
    <recommendedName>
        <fullName evidence="3">Aldehyde dehydrogenase</fullName>
    </recommendedName>
</protein>
<dbReference type="RefSeq" id="WP_377774675.1">
    <property type="nucleotide sequence ID" value="NZ_JBHUHO010000040.1"/>
</dbReference>
<evidence type="ECO:0000256" key="5">
    <source>
        <dbReference type="RuleBase" id="RU003345"/>
    </source>
</evidence>
<evidence type="ECO:0000313" key="7">
    <source>
        <dbReference type="EMBL" id="MFD2117472.1"/>
    </source>
</evidence>
<dbReference type="Gene3D" id="3.40.605.10">
    <property type="entry name" value="Aldehyde Dehydrogenase, Chain A, domain 1"/>
    <property type="match status" value="1"/>
</dbReference>
<gene>
    <name evidence="7" type="ORF">ACFSJH_17210</name>
</gene>
<dbReference type="Gene3D" id="3.40.309.10">
    <property type="entry name" value="Aldehyde Dehydrogenase, Chain A, domain 2"/>
    <property type="match status" value="1"/>
</dbReference>
<feature type="domain" description="Aldehyde dehydrogenase" evidence="6">
    <location>
        <begin position="23"/>
        <end position="428"/>
    </location>
</feature>
<dbReference type="Proteomes" id="UP001597362">
    <property type="component" value="Unassembled WGS sequence"/>
</dbReference>
<dbReference type="InterPro" id="IPR016160">
    <property type="entry name" value="Ald_DH_CS_CYS"/>
</dbReference>
<dbReference type="PANTHER" id="PTHR43570">
    <property type="entry name" value="ALDEHYDE DEHYDROGENASE"/>
    <property type="match status" value="1"/>
</dbReference>
<dbReference type="CDD" id="cd07136">
    <property type="entry name" value="ALDH_YwdH-P39616"/>
    <property type="match status" value="1"/>
</dbReference>
<dbReference type="InterPro" id="IPR015590">
    <property type="entry name" value="Aldehyde_DH_dom"/>
</dbReference>
<dbReference type="InterPro" id="IPR016162">
    <property type="entry name" value="Ald_DH_N"/>
</dbReference>
<dbReference type="PIRSF" id="PIRSF036492">
    <property type="entry name" value="ALDH"/>
    <property type="match status" value="1"/>
</dbReference>
<accession>A0ABW4YP20</accession>
<keyword evidence="8" id="KW-1185">Reference proteome</keyword>
<dbReference type="PROSITE" id="PS00070">
    <property type="entry name" value="ALDEHYDE_DEHYDR_CYS"/>
    <property type="match status" value="1"/>
</dbReference>
<dbReference type="PANTHER" id="PTHR43570:SF16">
    <property type="entry name" value="ALDEHYDE DEHYDROGENASE TYPE III, ISOFORM Q"/>
    <property type="match status" value="1"/>
</dbReference>
<dbReference type="SUPFAM" id="SSF53720">
    <property type="entry name" value="ALDH-like"/>
    <property type="match status" value="1"/>
</dbReference>
<keyword evidence="2 3" id="KW-0560">Oxidoreductase</keyword>
<dbReference type="InterPro" id="IPR029510">
    <property type="entry name" value="Ald_DH_CS_GLU"/>
</dbReference>
<evidence type="ECO:0000313" key="8">
    <source>
        <dbReference type="Proteomes" id="UP001597362"/>
    </source>
</evidence>
<evidence type="ECO:0000256" key="4">
    <source>
        <dbReference type="PROSITE-ProRule" id="PRU10007"/>
    </source>
</evidence>
<reference evidence="8" key="1">
    <citation type="journal article" date="2019" name="Int. J. Syst. Evol. Microbiol.">
        <title>The Global Catalogue of Microorganisms (GCM) 10K type strain sequencing project: providing services to taxonomists for standard genome sequencing and annotation.</title>
        <authorList>
            <consortium name="The Broad Institute Genomics Platform"/>
            <consortium name="The Broad Institute Genome Sequencing Center for Infectious Disease"/>
            <person name="Wu L."/>
            <person name="Ma J."/>
        </authorList>
    </citation>
    <scope>NUCLEOTIDE SEQUENCE [LARGE SCALE GENOMIC DNA]</scope>
    <source>
        <strain evidence="8">GH52</strain>
    </source>
</reference>
<evidence type="ECO:0000256" key="2">
    <source>
        <dbReference type="ARBA" id="ARBA00023002"/>
    </source>
</evidence>
<dbReference type="PROSITE" id="PS00687">
    <property type="entry name" value="ALDEHYDE_DEHYDR_GLU"/>
    <property type="match status" value="1"/>
</dbReference>
<feature type="active site" evidence="4">
    <location>
        <position position="210"/>
    </location>
</feature>